<organism evidence="7 10">
    <name type="scientific">Parenemella sanctibonifatiensis</name>
    <dbReference type="NCBI Taxonomy" id="2016505"/>
    <lineage>
        <taxon>Bacteria</taxon>
        <taxon>Bacillati</taxon>
        <taxon>Actinomycetota</taxon>
        <taxon>Actinomycetes</taxon>
        <taxon>Propionibacteriales</taxon>
        <taxon>Propionibacteriaceae</taxon>
        <taxon>Parenemella</taxon>
    </lineage>
</organism>
<keyword evidence="7" id="KW-0378">Hydrolase</keyword>
<keyword evidence="4 5" id="KW-0472">Membrane</keyword>
<evidence type="ECO:0000256" key="3">
    <source>
        <dbReference type="ARBA" id="ARBA00022989"/>
    </source>
</evidence>
<keyword evidence="3 5" id="KW-1133">Transmembrane helix</keyword>
<evidence type="ECO:0000259" key="6">
    <source>
        <dbReference type="Pfam" id="PF01694"/>
    </source>
</evidence>
<evidence type="ECO:0000313" key="7">
    <source>
        <dbReference type="EMBL" id="OYN85429.1"/>
    </source>
</evidence>
<feature type="transmembrane region" description="Helical" evidence="5">
    <location>
        <begin position="151"/>
        <end position="170"/>
    </location>
</feature>
<evidence type="ECO:0000256" key="1">
    <source>
        <dbReference type="ARBA" id="ARBA00004141"/>
    </source>
</evidence>
<evidence type="ECO:0000256" key="2">
    <source>
        <dbReference type="ARBA" id="ARBA00022692"/>
    </source>
</evidence>
<keyword evidence="7" id="KW-0645">Protease</keyword>
<feature type="transmembrane region" description="Helical" evidence="5">
    <location>
        <begin position="75"/>
        <end position="93"/>
    </location>
</feature>
<dbReference type="GO" id="GO:0004252">
    <property type="term" value="F:serine-type endopeptidase activity"/>
    <property type="evidence" value="ECO:0007669"/>
    <property type="project" value="InterPro"/>
</dbReference>
<feature type="domain" description="Peptidase S54 rhomboid" evidence="6">
    <location>
        <begin position="38"/>
        <end position="171"/>
    </location>
</feature>
<dbReference type="Pfam" id="PF01694">
    <property type="entry name" value="Rhomboid"/>
    <property type="match status" value="1"/>
</dbReference>
<gene>
    <name evidence="8" type="ORF">CGZ91_00265</name>
    <name evidence="7" type="ORF">CGZ92_10680</name>
</gene>
<sequence length="183" mass="19804">MGGLTALLWLTEILDVVFMGWFDSFGIRAWDLTSLPAILWAPLLHFGFSHLISNTLPFFVLGWLVLVGRNGMRRWLGASAIITVVSGLAAWFLSAPGTITAGASGLIFGWVTYLVLRGVLARDIRALVISVVVLIGYGGVLWGVLPTQTGISWQAHLGGAVGGLLAAWIMRPERPARDRPLVR</sequence>
<comment type="caution">
    <text evidence="7">The sequence shown here is derived from an EMBL/GenBank/DDBJ whole genome shotgun (WGS) entry which is preliminary data.</text>
</comment>
<feature type="transmembrane region" description="Helical" evidence="5">
    <location>
        <begin position="99"/>
        <end position="120"/>
    </location>
</feature>
<dbReference type="SUPFAM" id="SSF144091">
    <property type="entry name" value="Rhomboid-like"/>
    <property type="match status" value="1"/>
</dbReference>
<evidence type="ECO:0000256" key="4">
    <source>
        <dbReference type="ARBA" id="ARBA00023136"/>
    </source>
</evidence>
<protein>
    <submittedName>
        <fullName evidence="7">Rhomboid family intramembrane serine protease</fullName>
    </submittedName>
</protein>
<comment type="subcellular location">
    <subcellularLocation>
        <location evidence="1">Membrane</location>
        <topology evidence="1">Multi-pass membrane protein</topology>
    </subcellularLocation>
</comment>
<reference evidence="9 10" key="1">
    <citation type="submission" date="2017-07" db="EMBL/GenBank/DDBJ databases">
        <title>Draft whole genome sequences of clinical Proprionibacteriaceae strains.</title>
        <authorList>
            <person name="Bernier A.-M."/>
            <person name="Bernard K."/>
            <person name="Domingo M.-C."/>
        </authorList>
    </citation>
    <scope>NUCLEOTIDE SEQUENCE [LARGE SCALE GENOMIC DNA]</scope>
    <source>
        <strain evidence="8 9">NML 150081</strain>
        <strain evidence="7 10">NML 160184</strain>
    </source>
</reference>
<dbReference type="GO" id="GO:0006508">
    <property type="term" value="P:proteolysis"/>
    <property type="evidence" value="ECO:0007669"/>
    <property type="project" value="UniProtKB-KW"/>
</dbReference>
<dbReference type="AlphaFoldDB" id="A0A255E1I6"/>
<feature type="transmembrane region" description="Helical" evidence="5">
    <location>
        <begin position="47"/>
        <end position="68"/>
    </location>
</feature>
<dbReference type="InterPro" id="IPR035952">
    <property type="entry name" value="Rhomboid-like_sf"/>
</dbReference>
<dbReference type="EMBL" id="NMVI01000025">
    <property type="protein sequence ID" value="OYN85429.1"/>
    <property type="molecule type" value="Genomic_DNA"/>
</dbReference>
<keyword evidence="9" id="KW-1185">Reference proteome</keyword>
<dbReference type="PANTHER" id="PTHR43731:SF9">
    <property type="entry name" value="SLR1461 PROTEIN"/>
    <property type="match status" value="1"/>
</dbReference>
<accession>A0A255E1I6</accession>
<evidence type="ECO:0000313" key="8">
    <source>
        <dbReference type="EMBL" id="OYN92748.1"/>
    </source>
</evidence>
<dbReference type="InterPro" id="IPR050925">
    <property type="entry name" value="Rhomboid_protease_S54"/>
</dbReference>
<name>A0A255E1I6_9ACTN</name>
<evidence type="ECO:0000313" key="10">
    <source>
        <dbReference type="Proteomes" id="UP000216533"/>
    </source>
</evidence>
<dbReference type="GO" id="GO:0016020">
    <property type="term" value="C:membrane"/>
    <property type="evidence" value="ECO:0007669"/>
    <property type="project" value="UniProtKB-SubCell"/>
</dbReference>
<dbReference type="PANTHER" id="PTHR43731">
    <property type="entry name" value="RHOMBOID PROTEASE"/>
    <property type="match status" value="1"/>
</dbReference>
<evidence type="ECO:0000256" key="5">
    <source>
        <dbReference type="SAM" id="Phobius"/>
    </source>
</evidence>
<dbReference type="InterPro" id="IPR022764">
    <property type="entry name" value="Peptidase_S54_rhomboid_dom"/>
</dbReference>
<feature type="transmembrane region" description="Helical" evidence="5">
    <location>
        <begin position="127"/>
        <end position="145"/>
    </location>
</feature>
<proteinExistence type="predicted"/>
<accession>A0A255EMH6</accession>
<dbReference type="Proteomes" id="UP000216533">
    <property type="component" value="Unassembled WGS sequence"/>
</dbReference>
<dbReference type="OrthoDB" id="465874at2"/>
<keyword evidence="2 5" id="KW-0812">Transmembrane</keyword>
<dbReference type="Gene3D" id="1.20.1540.10">
    <property type="entry name" value="Rhomboid-like"/>
    <property type="match status" value="1"/>
</dbReference>
<evidence type="ECO:0000313" key="9">
    <source>
        <dbReference type="Proteomes" id="UP000216300"/>
    </source>
</evidence>
<dbReference type="EMBL" id="NMVJ01000001">
    <property type="protein sequence ID" value="OYN92748.1"/>
    <property type="molecule type" value="Genomic_DNA"/>
</dbReference>
<dbReference type="Proteomes" id="UP000216300">
    <property type="component" value="Unassembled WGS sequence"/>
</dbReference>